<dbReference type="PANTHER" id="PTHR10353:SF85">
    <property type="entry name" value="ARYL-PHOSPHO-BETA-D-GLUCOSIDASE BGLA"/>
    <property type="match status" value="1"/>
</dbReference>
<dbReference type="GO" id="GO:0005829">
    <property type="term" value="C:cytosol"/>
    <property type="evidence" value="ECO:0007669"/>
    <property type="project" value="TreeGrafter"/>
</dbReference>
<sequence>MSLTKTGLPKDFLWGGAVAAHQLEGAYNVGGKGLSVADVMTAAGTHDERKITAGVQAGEFYPNHQGIDFYHQYPQDVKLFAEMGFKCFRTSIAWSRIFPQGDELEPNEAGLAFYDRLFDECRKYHIEPVVTLSHFEMPYHLVTQYGGFRSRKVVTFFTRFAKAVFERYQDKVKYWLTFNEINNQSNYDRAFTLFTNSGIQVAPDEDAEEVMYQAGHYEVVASSLAVQIGHQINPDFQIGAMIAMSPVYPATDKPKDVLKAQRAMQARFWFSDVQVEGTYPTWLTQYFDAKGYQLDITKADLANLKRGKVDYLGFSYYMSFATAAREHEDPQFSYNESRDLVTNTYVPQSDWGWQVDPEGLRYSLNWLNDRYHLPLFIVENGIGAIDQLTADHQVHDDYRIKYLHDHIEQMELAIKEDGVPVMGYTPWSAIDIVSASTGQLSKRYGFIYVDRNDDGSGSLARYKKDSFYWYQHVIATNGEDLDPVGGGVHAASSN</sequence>
<keyword evidence="8" id="KW-1185">Reference proteome</keyword>
<dbReference type="Proteomes" id="UP000051162">
    <property type="component" value="Unassembled WGS sequence"/>
</dbReference>
<dbReference type="InterPro" id="IPR001360">
    <property type="entry name" value="Glyco_hydro_1"/>
</dbReference>
<dbReference type="FunFam" id="3.20.20.80:FF:000004">
    <property type="entry name" value="Beta-glucosidase 6-phospho-beta-glucosidase"/>
    <property type="match status" value="1"/>
</dbReference>
<protein>
    <submittedName>
        <fullName evidence="7">Beta-glucosidase 6-phospho-beta-glucosidase beta-galactosidase</fullName>
    </submittedName>
</protein>
<evidence type="ECO:0000256" key="1">
    <source>
        <dbReference type="ARBA" id="ARBA00010838"/>
    </source>
</evidence>
<dbReference type="Gene3D" id="3.20.20.80">
    <property type="entry name" value="Glycosidases"/>
    <property type="match status" value="1"/>
</dbReference>
<comment type="similarity">
    <text evidence="1 5">Belongs to the glycosyl hydrolase 1 family.</text>
</comment>
<dbReference type="InterPro" id="IPR033132">
    <property type="entry name" value="GH_1_N_CS"/>
</dbReference>
<name>A0A0R1JYC1_9LACO</name>
<accession>A0A0R1JYC1</accession>
<keyword evidence="2 6" id="KW-0378">Hydrolase</keyword>
<dbReference type="PROSITE" id="PS00653">
    <property type="entry name" value="GLYCOSYL_HYDROL_F1_2"/>
    <property type="match status" value="1"/>
</dbReference>
<dbReference type="NCBIfam" id="NF007154">
    <property type="entry name" value="PRK09589.1"/>
    <property type="match status" value="1"/>
</dbReference>
<dbReference type="PATRIC" id="fig|1423773.3.peg.1787"/>
<dbReference type="GO" id="GO:0008422">
    <property type="term" value="F:beta-glucosidase activity"/>
    <property type="evidence" value="ECO:0007669"/>
    <property type="project" value="TreeGrafter"/>
</dbReference>
<dbReference type="Pfam" id="PF00232">
    <property type="entry name" value="Glyco_hydro_1"/>
    <property type="match status" value="1"/>
</dbReference>
<dbReference type="SUPFAM" id="SSF51445">
    <property type="entry name" value="(Trans)glycosidases"/>
    <property type="match status" value="1"/>
</dbReference>
<evidence type="ECO:0000313" key="8">
    <source>
        <dbReference type="Proteomes" id="UP000051162"/>
    </source>
</evidence>
<dbReference type="RefSeq" id="WP_056944209.1">
    <property type="nucleotide sequence ID" value="NZ_AZDT01000028.1"/>
</dbReference>
<dbReference type="GO" id="GO:0016052">
    <property type="term" value="P:carbohydrate catabolic process"/>
    <property type="evidence" value="ECO:0007669"/>
    <property type="project" value="TreeGrafter"/>
</dbReference>
<dbReference type="PROSITE" id="PS00572">
    <property type="entry name" value="GLYCOSYL_HYDROL_F1_1"/>
    <property type="match status" value="1"/>
</dbReference>
<organism evidence="7 8">
    <name type="scientific">Levilactobacillus namurensis DSM 19117</name>
    <dbReference type="NCBI Taxonomy" id="1423773"/>
    <lineage>
        <taxon>Bacteria</taxon>
        <taxon>Bacillati</taxon>
        <taxon>Bacillota</taxon>
        <taxon>Bacilli</taxon>
        <taxon>Lactobacillales</taxon>
        <taxon>Lactobacillaceae</taxon>
        <taxon>Levilactobacillus</taxon>
    </lineage>
</organism>
<dbReference type="EMBL" id="AZDT01000028">
    <property type="protein sequence ID" value="KRK75928.1"/>
    <property type="molecule type" value="Genomic_DNA"/>
</dbReference>
<evidence type="ECO:0000256" key="3">
    <source>
        <dbReference type="ARBA" id="ARBA00023295"/>
    </source>
</evidence>
<evidence type="ECO:0000313" key="7">
    <source>
        <dbReference type="EMBL" id="KRK75928.1"/>
    </source>
</evidence>
<dbReference type="PANTHER" id="PTHR10353">
    <property type="entry name" value="GLYCOSYL HYDROLASE"/>
    <property type="match status" value="1"/>
</dbReference>
<dbReference type="AlphaFoldDB" id="A0A0R1JYC1"/>
<dbReference type="PRINTS" id="PR00131">
    <property type="entry name" value="GLHYDRLASE1"/>
</dbReference>
<dbReference type="STRING" id="1423773.FD30_GL001742"/>
<keyword evidence="3 6" id="KW-0326">Glycosidase</keyword>
<evidence type="ECO:0000256" key="6">
    <source>
        <dbReference type="RuleBase" id="RU004468"/>
    </source>
</evidence>
<feature type="active site" description="Nucleophile" evidence="4">
    <location>
        <position position="379"/>
    </location>
</feature>
<dbReference type="InterPro" id="IPR018120">
    <property type="entry name" value="Glyco_hydro_1_AS"/>
</dbReference>
<reference evidence="7 8" key="1">
    <citation type="journal article" date="2015" name="Genome Announc.">
        <title>Expanding the biotechnology potential of lactobacilli through comparative genomics of 213 strains and associated genera.</title>
        <authorList>
            <person name="Sun Z."/>
            <person name="Harris H.M."/>
            <person name="McCann A."/>
            <person name="Guo C."/>
            <person name="Argimon S."/>
            <person name="Zhang W."/>
            <person name="Yang X."/>
            <person name="Jeffery I.B."/>
            <person name="Cooney J.C."/>
            <person name="Kagawa T.F."/>
            <person name="Liu W."/>
            <person name="Song Y."/>
            <person name="Salvetti E."/>
            <person name="Wrobel A."/>
            <person name="Rasinkangas P."/>
            <person name="Parkhill J."/>
            <person name="Rea M.C."/>
            <person name="O'Sullivan O."/>
            <person name="Ritari J."/>
            <person name="Douillard F.P."/>
            <person name="Paul Ross R."/>
            <person name="Yang R."/>
            <person name="Briner A.E."/>
            <person name="Felis G.E."/>
            <person name="de Vos W.M."/>
            <person name="Barrangou R."/>
            <person name="Klaenhammer T.R."/>
            <person name="Caufield P.W."/>
            <person name="Cui Y."/>
            <person name="Zhang H."/>
            <person name="O'Toole P.W."/>
        </authorList>
    </citation>
    <scope>NUCLEOTIDE SEQUENCE [LARGE SCALE GENOMIC DNA]</scope>
    <source>
        <strain evidence="7 8">DSM 19117</strain>
    </source>
</reference>
<dbReference type="InterPro" id="IPR017853">
    <property type="entry name" value="GH"/>
</dbReference>
<evidence type="ECO:0000256" key="4">
    <source>
        <dbReference type="PROSITE-ProRule" id="PRU10055"/>
    </source>
</evidence>
<comment type="caution">
    <text evidence="7">The sequence shown here is derived from an EMBL/GenBank/DDBJ whole genome shotgun (WGS) entry which is preliminary data.</text>
</comment>
<gene>
    <name evidence="7" type="ORF">FD30_GL001742</name>
</gene>
<evidence type="ECO:0000256" key="2">
    <source>
        <dbReference type="ARBA" id="ARBA00022801"/>
    </source>
</evidence>
<proteinExistence type="inferred from homology"/>
<dbReference type="GeneID" id="84783403"/>
<evidence type="ECO:0000256" key="5">
    <source>
        <dbReference type="RuleBase" id="RU003690"/>
    </source>
</evidence>